<feature type="compositionally biased region" description="Basic and acidic residues" evidence="1">
    <location>
        <begin position="108"/>
        <end position="117"/>
    </location>
</feature>
<organism evidence="3 4">
    <name type="scientific">Saxophila tyrrhenica</name>
    <dbReference type="NCBI Taxonomy" id="1690608"/>
    <lineage>
        <taxon>Eukaryota</taxon>
        <taxon>Fungi</taxon>
        <taxon>Dikarya</taxon>
        <taxon>Ascomycota</taxon>
        <taxon>Pezizomycotina</taxon>
        <taxon>Dothideomycetes</taxon>
        <taxon>Dothideomycetidae</taxon>
        <taxon>Mycosphaerellales</taxon>
        <taxon>Extremaceae</taxon>
        <taxon>Saxophila</taxon>
    </lineage>
</organism>
<dbReference type="Pfam" id="PF22980">
    <property type="entry name" value="Myb_DNA-bind_8"/>
    <property type="match status" value="1"/>
</dbReference>
<sequence length="117" mass="12515">MATTTQVSNEQFLFSCIDHSNGGTVNWQNVADECGIVSKGAAAIKYKRLKDKFGSASGKSSDGGEGEEGTKTPKKKKAADKTTSAKKGSAKKRKLNDDDDREAQDSPVKAEKEESDI</sequence>
<dbReference type="RefSeq" id="XP_064657115.1">
    <property type="nucleotide sequence ID" value="XM_064804345.1"/>
</dbReference>
<name>A0AAV9P730_9PEZI</name>
<feature type="region of interest" description="Disordered" evidence="1">
    <location>
        <begin position="53"/>
        <end position="117"/>
    </location>
</feature>
<dbReference type="Proteomes" id="UP001337655">
    <property type="component" value="Unassembled WGS sequence"/>
</dbReference>
<accession>A0AAV9P730</accession>
<keyword evidence="4" id="KW-1185">Reference proteome</keyword>
<protein>
    <recommendedName>
        <fullName evidence="2">Myb-like DNA-binding domain-containing protein</fullName>
    </recommendedName>
</protein>
<dbReference type="InterPro" id="IPR054505">
    <property type="entry name" value="Myb_DNA-bind_8"/>
</dbReference>
<comment type="caution">
    <text evidence="3">The sequence shown here is derived from an EMBL/GenBank/DDBJ whole genome shotgun (WGS) entry which is preliminary data.</text>
</comment>
<dbReference type="EMBL" id="JAVRRT010000011">
    <property type="protein sequence ID" value="KAK5167409.1"/>
    <property type="molecule type" value="Genomic_DNA"/>
</dbReference>
<evidence type="ECO:0000313" key="3">
    <source>
        <dbReference type="EMBL" id="KAK5167409.1"/>
    </source>
</evidence>
<dbReference type="GeneID" id="89928444"/>
<evidence type="ECO:0000313" key="4">
    <source>
        <dbReference type="Proteomes" id="UP001337655"/>
    </source>
</evidence>
<gene>
    <name evidence="3" type="ORF">LTR77_007108</name>
</gene>
<evidence type="ECO:0000256" key="1">
    <source>
        <dbReference type="SAM" id="MobiDB-lite"/>
    </source>
</evidence>
<dbReference type="AlphaFoldDB" id="A0AAV9P730"/>
<reference evidence="3 4" key="1">
    <citation type="submission" date="2023-08" db="EMBL/GenBank/DDBJ databases">
        <title>Black Yeasts Isolated from many extreme environments.</title>
        <authorList>
            <person name="Coleine C."/>
            <person name="Stajich J.E."/>
            <person name="Selbmann L."/>
        </authorList>
    </citation>
    <scope>NUCLEOTIDE SEQUENCE [LARGE SCALE GENOMIC DNA]</scope>
    <source>
        <strain evidence="3 4">CCFEE 5935</strain>
    </source>
</reference>
<proteinExistence type="predicted"/>
<evidence type="ECO:0000259" key="2">
    <source>
        <dbReference type="Pfam" id="PF22980"/>
    </source>
</evidence>
<feature type="domain" description="Myb-like DNA-binding" evidence="2">
    <location>
        <begin position="9"/>
        <end position="54"/>
    </location>
</feature>